<dbReference type="AlphaFoldDB" id="A0A7Y6UMS0"/>
<feature type="compositionally biased region" description="Basic and acidic residues" evidence="1">
    <location>
        <begin position="58"/>
        <end position="69"/>
    </location>
</feature>
<protein>
    <submittedName>
        <fullName evidence="3">Uncharacterized protein</fullName>
    </submittedName>
</protein>
<keyword evidence="2" id="KW-0732">Signal</keyword>
<evidence type="ECO:0000313" key="3">
    <source>
        <dbReference type="EMBL" id="NVD39706.1"/>
    </source>
</evidence>
<feature type="chain" id="PRO_5031332045" evidence="2">
    <location>
        <begin position="26"/>
        <end position="82"/>
    </location>
</feature>
<evidence type="ECO:0000256" key="2">
    <source>
        <dbReference type="SAM" id="SignalP"/>
    </source>
</evidence>
<gene>
    <name evidence="3" type="ORF">HT585_12615</name>
</gene>
<organism evidence="3 4">
    <name type="scientific">Ensifer oleiphilus</name>
    <dbReference type="NCBI Taxonomy" id="2742698"/>
    <lineage>
        <taxon>Bacteria</taxon>
        <taxon>Pseudomonadati</taxon>
        <taxon>Pseudomonadota</taxon>
        <taxon>Alphaproteobacteria</taxon>
        <taxon>Hyphomicrobiales</taxon>
        <taxon>Rhizobiaceae</taxon>
        <taxon>Sinorhizobium/Ensifer group</taxon>
        <taxon>Ensifer</taxon>
    </lineage>
</organism>
<sequence>MIKSRYVLFATAIISAAVVVGDAQAQMRTRKGEYYEGIQRKPYGHTFWIWPPAEQREPVYEPRRGKDTEGSQSQRGRKPPTR</sequence>
<dbReference type="Proteomes" id="UP000520198">
    <property type="component" value="Unassembled WGS sequence"/>
</dbReference>
<accession>A0A7Y6UMS0</accession>
<evidence type="ECO:0000256" key="1">
    <source>
        <dbReference type="SAM" id="MobiDB-lite"/>
    </source>
</evidence>
<proteinExistence type="predicted"/>
<feature type="region of interest" description="Disordered" evidence="1">
    <location>
        <begin position="58"/>
        <end position="82"/>
    </location>
</feature>
<comment type="caution">
    <text evidence="3">The sequence shown here is derived from an EMBL/GenBank/DDBJ whole genome shotgun (WGS) entry which is preliminary data.</text>
</comment>
<keyword evidence="4" id="KW-1185">Reference proteome</keyword>
<dbReference type="EMBL" id="JABWDU010000002">
    <property type="protein sequence ID" value="NVD39706.1"/>
    <property type="molecule type" value="Genomic_DNA"/>
</dbReference>
<evidence type="ECO:0000313" key="4">
    <source>
        <dbReference type="Proteomes" id="UP000520198"/>
    </source>
</evidence>
<feature type="signal peptide" evidence="2">
    <location>
        <begin position="1"/>
        <end position="25"/>
    </location>
</feature>
<name>A0A7Y6UMS0_9HYPH</name>
<reference evidence="3 4" key="1">
    <citation type="submission" date="2020-06" db="EMBL/GenBank/DDBJ databases">
        <authorList>
            <person name="Grouzdev D.S."/>
        </authorList>
    </citation>
    <scope>NUCLEOTIDE SEQUENCE [LARGE SCALE GENOMIC DNA]</scope>
    <source>
        <strain evidence="3 4">HO-A22</strain>
    </source>
</reference>
<dbReference type="RefSeq" id="WP_176353198.1">
    <property type="nucleotide sequence ID" value="NZ_JABWDU010000002.1"/>
</dbReference>